<sequence length="51" mass="6222">MFKKKIQMSNEMKEKLKVMHFKYAEKCLKQKNDIIYAGRFNKGIQEELRII</sequence>
<dbReference type="AlphaFoldDB" id="A0A6C0HSN6"/>
<proteinExistence type="predicted"/>
<name>A0A6C0HSN6_9ZZZZ</name>
<accession>A0A6C0HSN6</accession>
<protein>
    <submittedName>
        <fullName evidence="1">Uncharacterized protein</fullName>
    </submittedName>
</protein>
<reference evidence="1" key="1">
    <citation type="journal article" date="2020" name="Nature">
        <title>Giant virus diversity and host interactions through global metagenomics.</title>
        <authorList>
            <person name="Schulz F."/>
            <person name="Roux S."/>
            <person name="Paez-Espino D."/>
            <person name="Jungbluth S."/>
            <person name="Walsh D.A."/>
            <person name="Denef V.J."/>
            <person name="McMahon K.D."/>
            <person name="Konstantinidis K.T."/>
            <person name="Eloe-Fadrosh E.A."/>
            <person name="Kyrpides N.C."/>
            <person name="Woyke T."/>
        </authorList>
    </citation>
    <scope>NUCLEOTIDE SEQUENCE</scope>
    <source>
        <strain evidence="1">GVMAG-M-3300023184-167</strain>
    </source>
</reference>
<organism evidence="1">
    <name type="scientific">viral metagenome</name>
    <dbReference type="NCBI Taxonomy" id="1070528"/>
    <lineage>
        <taxon>unclassified sequences</taxon>
        <taxon>metagenomes</taxon>
        <taxon>organismal metagenomes</taxon>
    </lineage>
</organism>
<dbReference type="EMBL" id="MN740006">
    <property type="protein sequence ID" value="QHT83145.1"/>
    <property type="molecule type" value="Genomic_DNA"/>
</dbReference>
<evidence type="ECO:0000313" key="1">
    <source>
        <dbReference type="EMBL" id="QHT83145.1"/>
    </source>
</evidence>